<organism evidence="2 3">
    <name type="scientific">Oedothorax gibbosus</name>
    <dbReference type="NCBI Taxonomy" id="931172"/>
    <lineage>
        <taxon>Eukaryota</taxon>
        <taxon>Metazoa</taxon>
        <taxon>Ecdysozoa</taxon>
        <taxon>Arthropoda</taxon>
        <taxon>Chelicerata</taxon>
        <taxon>Arachnida</taxon>
        <taxon>Araneae</taxon>
        <taxon>Araneomorphae</taxon>
        <taxon>Entelegynae</taxon>
        <taxon>Araneoidea</taxon>
        <taxon>Linyphiidae</taxon>
        <taxon>Erigoninae</taxon>
        <taxon>Oedothorax</taxon>
    </lineage>
</organism>
<evidence type="ECO:0000313" key="2">
    <source>
        <dbReference type="EMBL" id="KAG8198318.1"/>
    </source>
</evidence>
<feature type="domain" description="TIR" evidence="1">
    <location>
        <begin position="226"/>
        <end position="378"/>
    </location>
</feature>
<dbReference type="InterPro" id="IPR000157">
    <property type="entry name" value="TIR_dom"/>
</dbReference>
<dbReference type="GO" id="GO:0007165">
    <property type="term" value="P:signal transduction"/>
    <property type="evidence" value="ECO:0007669"/>
    <property type="project" value="InterPro"/>
</dbReference>
<reference evidence="2 3" key="1">
    <citation type="journal article" date="2022" name="Nat. Ecol. Evol.">
        <title>A masculinizing supergene underlies an exaggerated male reproductive morph in a spider.</title>
        <authorList>
            <person name="Hendrickx F."/>
            <person name="De Corte Z."/>
            <person name="Sonet G."/>
            <person name="Van Belleghem S.M."/>
            <person name="Kostlbacher S."/>
            <person name="Vangestel C."/>
        </authorList>
    </citation>
    <scope>NUCLEOTIDE SEQUENCE [LARGE SCALE GENOMIC DNA]</scope>
    <source>
        <strain evidence="2">W744_W776</strain>
    </source>
</reference>
<gene>
    <name evidence="2" type="ORF">JTE90_021568</name>
</gene>
<sequence>MCLKIVAGSAIVMMNGAAEFSTMIAIQLEPDGYATIQNLNGYKIGTIICPCSTVYADKLRVLLHTHPNVPAQFRFLTSNGWPIEKCDESAIEISKLISLGVVKIQRHFDLPRLGIKWLDGNHLGFIFVNFNCCLTEVRQKIVADLGDKFFHPENDFEFLERHEWPVAQSQESELVVWDVCQENYCVINKLNNKDKSDSLHKIRKRPLRLIDKQTMKKSIRLKHDYNPTSILISYVHGEATTHARNLKRELLNMGLDKVFLDVDDIPAGQDWQDVINTALNNCNAFVALVTPRYGETRWTNREAKLADDKEKLIIPISFLEKWPPDHLAIQFLSLQYIPWKTSEELKNEEDDMSKDITSWAPICVHRVAKEIKKLCTELYESTPVTPSIESKHLVESSSAPPFPQPQSLICKKDYIVISAHSKQKYFVEKMTNMLREEQFDVWPSFDMDDLNGDVVDSSCDDSQISECSPIFDSYCHDKAFTSSSLLSNFKNENSECFEAKVDLKNAENQKKIKLFKKKIKEACLVIIVMSEDYISSRTCLQLAFYCEYRREVIVIKYGDFVIDDSCILNFYPEQDMVKFTGPEDDYNILATLKTEIIKAVHEDTSRKSYKDHIQKMVANLSNQLKIDNCVYVIGGTRVISKNAESFCIALGAELARLVNLTLVTEGFFGAGDLVGRNFCEEKEIRAKGKLHSIYHIIPRKDNTLTKRARQKEDGQFEKVPYGQTLFFGDSIAERDDIVSATFKICILVEGGQRSACLAEKFLFNDCTVIPIIFNNAAISSKRSLGASLSKVPCGVNQNDWSSLVDFTTPPDALAKTVKKIVLSLLKMRKICSKVTNGS</sequence>
<dbReference type="InterPro" id="IPR035897">
    <property type="entry name" value="Toll_tir_struct_dom_sf"/>
</dbReference>
<dbReference type="PANTHER" id="PTHR47508">
    <property type="entry name" value="SAM DOMAIN-CONTAINING PROTEIN-RELATED"/>
    <property type="match status" value="1"/>
</dbReference>
<protein>
    <recommendedName>
        <fullName evidence="1">TIR domain-containing protein</fullName>
    </recommendedName>
</protein>
<dbReference type="Proteomes" id="UP000827092">
    <property type="component" value="Unassembled WGS sequence"/>
</dbReference>
<dbReference type="Gene3D" id="3.40.50.10140">
    <property type="entry name" value="Toll/interleukin-1 receptor homology (TIR) domain"/>
    <property type="match status" value="2"/>
</dbReference>
<dbReference type="EMBL" id="JAFNEN010000041">
    <property type="protein sequence ID" value="KAG8198318.1"/>
    <property type="molecule type" value="Genomic_DNA"/>
</dbReference>
<name>A0AAV6VRE2_9ARAC</name>
<keyword evidence="3" id="KW-1185">Reference proteome</keyword>
<dbReference type="SUPFAM" id="SSF52200">
    <property type="entry name" value="Toll/Interleukin receptor TIR domain"/>
    <property type="match status" value="1"/>
</dbReference>
<evidence type="ECO:0000259" key="1">
    <source>
        <dbReference type="PROSITE" id="PS50104"/>
    </source>
</evidence>
<comment type="caution">
    <text evidence="2">The sequence shown here is derived from an EMBL/GenBank/DDBJ whole genome shotgun (WGS) entry which is preliminary data.</text>
</comment>
<accession>A0AAV6VRE2</accession>
<dbReference type="AlphaFoldDB" id="A0AAV6VRE2"/>
<proteinExistence type="predicted"/>
<evidence type="ECO:0000313" key="3">
    <source>
        <dbReference type="Proteomes" id="UP000827092"/>
    </source>
</evidence>
<dbReference type="PANTHER" id="PTHR47508:SF1">
    <property type="entry name" value="NON-SPECIFIC SERINE_THREONINE PROTEIN KINASE"/>
    <property type="match status" value="1"/>
</dbReference>
<dbReference type="Pfam" id="PF13676">
    <property type="entry name" value="TIR_2"/>
    <property type="match status" value="1"/>
</dbReference>
<dbReference type="PROSITE" id="PS50104">
    <property type="entry name" value="TIR"/>
    <property type="match status" value="1"/>
</dbReference>